<protein>
    <submittedName>
        <fullName evidence="2">Uncharacterized protein</fullName>
    </submittedName>
</protein>
<organism evidence="2 3">
    <name type="scientific">Ensete ventricosum</name>
    <name type="common">Abyssinian banana</name>
    <name type="synonym">Musa ensete</name>
    <dbReference type="NCBI Taxonomy" id="4639"/>
    <lineage>
        <taxon>Eukaryota</taxon>
        <taxon>Viridiplantae</taxon>
        <taxon>Streptophyta</taxon>
        <taxon>Embryophyta</taxon>
        <taxon>Tracheophyta</taxon>
        <taxon>Spermatophyta</taxon>
        <taxon>Magnoliopsida</taxon>
        <taxon>Liliopsida</taxon>
        <taxon>Zingiberales</taxon>
        <taxon>Musaceae</taxon>
        <taxon>Ensete</taxon>
    </lineage>
</organism>
<dbReference type="Proteomes" id="UP000287651">
    <property type="component" value="Unassembled WGS sequence"/>
</dbReference>
<accession>A0A427B4X7</accession>
<dbReference type="EMBL" id="AMZH03000475">
    <property type="protein sequence ID" value="RRT83535.1"/>
    <property type="molecule type" value="Genomic_DNA"/>
</dbReference>
<proteinExistence type="predicted"/>
<feature type="non-terminal residue" evidence="2">
    <location>
        <position position="1"/>
    </location>
</feature>
<feature type="compositionally biased region" description="Low complexity" evidence="1">
    <location>
        <begin position="25"/>
        <end position="35"/>
    </location>
</feature>
<dbReference type="AlphaFoldDB" id="A0A427B4X7"/>
<evidence type="ECO:0000256" key="1">
    <source>
        <dbReference type="SAM" id="MobiDB-lite"/>
    </source>
</evidence>
<evidence type="ECO:0000313" key="3">
    <source>
        <dbReference type="Proteomes" id="UP000287651"/>
    </source>
</evidence>
<feature type="region of interest" description="Disordered" evidence="1">
    <location>
        <begin position="25"/>
        <end position="45"/>
    </location>
</feature>
<name>A0A427B4X7_ENSVE</name>
<gene>
    <name evidence="2" type="ORF">B296_00007661</name>
</gene>
<feature type="compositionally biased region" description="Polar residues" evidence="1">
    <location>
        <begin position="36"/>
        <end position="45"/>
    </location>
</feature>
<evidence type="ECO:0000313" key="2">
    <source>
        <dbReference type="EMBL" id="RRT83535.1"/>
    </source>
</evidence>
<reference evidence="2 3" key="1">
    <citation type="journal article" date="2014" name="Agronomy (Basel)">
        <title>A Draft Genome Sequence for Ensete ventricosum, the Drought-Tolerant Tree Against Hunger.</title>
        <authorList>
            <person name="Harrison J."/>
            <person name="Moore K.A."/>
            <person name="Paszkiewicz K."/>
            <person name="Jones T."/>
            <person name="Grant M."/>
            <person name="Ambacheew D."/>
            <person name="Muzemil S."/>
            <person name="Studholme D.J."/>
        </authorList>
    </citation>
    <scope>NUCLEOTIDE SEQUENCE [LARGE SCALE GENOMIC DNA]</scope>
</reference>
<sequence length="82" mass="9306">TYQEPSPCTFDRVWDASKWAWRSSSSRPAMAPNPSGANPSPYTAQASVSSSLIPHFLRFLLLLICALTRFRKDGDLSKKFWR</sequence>
<comment type="caution">
    <text evidence="2">The sequence shown here is derived from an EMBL/GenBank/DDBJ whole genome shotgun (WGS) entry which is preliminary data.</text>
</comment>